<organism evidence="1 2">
    <name type="scientific">Hyunsoonleella flava</name>
    <dbReference type="NCBI Taxonomy" id="2527939"/>
    <lineage>
        <taxon>Bacteria</taxon>
        <taxon>Pseudomonadati</taxon>
        <taxon>Bacteroidota</taxon>
        <taxon>Flavobacteriia</taxon>
        <taxon>Flavobacteriales</taxon>
        <taxon>Flavobacteriaceae</taxon>
    </lineage>
</organism>
<dbReference type="OrthoDB" id="1457029at2"/>
<dbReference type="RefSeq" id="WP_130963931.1">
    <property type="nucleotide sequence ID" value="NZ_SIRT01000004.1"/>
</dbReference>
<name>A0A4Q9FE43_9FLAO</name>
<reference evidence="1 2" key="1">
    <citation type="submission" date="2019-02" db="EMBL/GenBank/DDBJ databases">
        <title>Hyunsoonleella sp., isolated from marine sediment.</title>
        <authorList>
            <person name="Liu B.-T."/>
        </authorList>
    </citation>
    <scope>NUCLEOTIDE SEQUENCE [LARGE SCALE GENOMIC DNA]</scope>
    <source>
        <strain evidence="1 2">T58</strain>
    </source>
</reference>
<dbReference type="AlphaFoldDB" id="A0A4Q9FE43"/>
<dbReference type="EMBL" id="SIRT01000004">
    <property type="protein sequence ID" value="TBN04462.1"/>
    <property type="molecule type" value="Genomic_DNA"/>
</dbReference>
<dbReference type="Proteomes" id="UP000291142">
    <property type="component" value="Unassembled WGS sequence"/>
</dbReference>
<protein>
    <recommendedName>
        <fullName evidence="3">Lipocalin-like domain-containing protein</fullName>
    </recommendedName>
</protein>
<sequence length="153" mass="17625">MKPRQYKIILFVFIFTGLSYGQTAIEASLLVGVWNLDDTISINSMELSQRAKWDTMPSEKQERILQHCKERKLELTEEGQYMLTLKNEKTSSGAWTYNPGTNSIEITHANERISNQMLKLLNTSQLVLVPEQKSHQPLLISELHYIKTKTSIL</sequence>
<keyword evidence="2" id="KW-1185">Reference proteome</keyword>
<evidence type="ECO:0000313" key="2">
    <source>
        <dbReference type="Proteomes" id="UP000291142"/>
    </source>
</evidence>
<comment type="caution">
    <text evidence="1">The sequence shown here is derived from an EMBL/GenBank/DDBJ whole genome shotgun (WGS) entry which is preliminary data.</text>
</comment>
<gene>
    <name evidence="1" type="ORF">EYD45_07550</name>
</gene>
<evidence type="ECO:0008006" key="3">
    <source>
        <dbReference type="Google" id="ProtNLM"/>
    </source>
</evidence>
<proteinExistence type="predicted"/>
<evidence type="ECO:0000313" key="1">
    <source>
        <dbReference type="EMBL" id="TBN04462.1"/>
    </source>
</evidence>
<accession>A0A4Q9FE43</accession>